<keyword evidence="12" id="KW-0472">Membrane</keyword>
<evidence type="ECO:0000256" key="6">
    <source>
        <dbReference type="ARBA" id="ARBA00022692"/>
    </source>
</evidence>
<dbReference type="EMBL" id="JBAHYK010000058">
    <property type="protein sequence ID" value="KAL0579484.1"/>
    <property type="molecule type" value="Genomic_DNA"/>
</dbReference>
<evidence type="ECO:0000256" key="7">
    <source>
        <dbReference type="ARBA" id="ARBA00022723"/>
    </source>
</evidence>
<gene>
    <name evidence="13" type="ORF">V5O48_002526</name>
</gene>
<keyword evidence="14" id="KW-1185">Reference proteome</keyword>
<dbReference type="PANTHER" id="PTHR24305:SF166">
    <property type="entry name" value="CYTOCHROME P450 12A4, MITOCHONDRIAL-RELATED"/>
    <property type="match status" value="1"/>
</dbReference>
<dbReference type="Pfam" id="PF00067">
    <property type="entry name" value="p450"/>
    <property type="match status" value="1"/>
</dbReference>
<comment type="pathway">
    <text evidence="3">Secondary metabolite biosynthesis; terpenoid biosynthesis.</text>
</comment>
<keyword evidence="8" id="KW-1133">Transmembrane helix</keyword>
<keyword evidence="7" id="KW-0479">Metal-binding</keyword>
<dbReference type="SUPFAM" id="SSF48264">
    <property type="entry name" value="Cytochrome P450"/>
    <property type="match status" value="1"/>
</dbReference>
<keyword evidence="9" id="KW-0560">Oxidoreductase</keyword>
<comment type="caution">
    <text evidence="13">The sequence shown here is derived from an EMBL/GenBank/DDBJ whole genome shotgun (WGS) entry which is preliminary data.</text>
</comment>
<evidence type="ECO:0000313" key="13">
    <source>
        <dbReference type="EMBL" id="KAL0579484.1"/>
    </source>
</evidence>
<reference evidence="13 14" key="1">
    <citation type="submission" date="2024-02" db="EMBL/GenBank/DDBJ databases">
        <title>A draft genome for the cacao thread blight pathogen Marasmius crinis-equi.</title>
        <authorList>
            <person name="Cohen S.P."/>
            <person name="Baruah I.K."/>
            <person name="Amoako-Attah I."/>
            <person name="Bukari Y."/>
            <person name="Meinhardt L.W."/>
            <person name="Bailey B.A."/>
        </authorList>
    </citation>
    <scope>NUCLEOTIDE SEQUENCE [LARGE SCALE GENOMIC DNA]</scope>
    <source>
        <strain evidence="13 14">GH-76</strain>
    </source>
</reference>
<proteinExistence type="inferred from homology"/>
<dbReference type="InterPro" id="IPR001128">
    <property type="entry name" value="Cyt_P450"/>
</dbReference>
<evidence type="ECO:0000256" key="3">
    <source>
        <dbReference type="ARBA" id="ARBA00004721"/>
    </source>
</evidence>
<keyword evidence="6" id="KW-0812">Transmembrane</keyword>
<name>A0ABR3FVE4_9AGAR</name>
<dbReference type="InterPro" id="IPR036396">
    <property type="entry name" value="Cyt_P450_sf"/>
</dbReference>
<evidence type="ECO:0000313" key="14">
    <source>
        <dbReference type="Proteomes" id="UP001465976"/>
    </source>
</evidence>
<evidence type="ECO:0000256" key="12">
    <source>
        <dbReference type="ARBA" id="ARBA00023136"/>
    </source>
</evidence>
<dbReference type="Gene3D" id="1.10.630.10">
    <property type="entry name" value="Cytochrome P450"/>
    <property type="match status" value="1"/>
</dbReference>
<evidence type="ECO:0000256" key="10">
    <source>
        <dbReference type="ARBA" id="ARBA00023004"/>
    </source>
</evidence>
<evidence type="ECO:0000256" key="4">
    <source>
        <dbReference type="ARBA" id="ARBA00010617"/>
    </source>
</evidence>
<evidence type="ECO:0000256" key="9">
    <source>
        <dbReference type="ARBA" id="ARBA00023002"/>
    </source>
</evidence>
<keyword evidence="11" id="KW-0503">Monooxygenase</keyword>
<evidence type="ECO:0000256" key="11">
    <source>
        <dbReference type="ARBA" id="ARBA00023033"/>
    </source>
</evidence>
<comment type="cofactor">
    <cofactor evidence="1">
        <name>heme</name>
        <dbReference type="ChEBI" id="CHEBI:30413"/>
    </cofactor>
</comment>
<comment type="similarity">
    <text evidence="4">Belongs to the cytochrome P450 family.</text>
</comment>
<protein>
    <recommendedName>
        <fullName evidence="15">Cytochrome P450</fullName>
    </recommendedName>
</protein>
<dbReference type="PANTHER" id="PTHR24305">
    <property type="entry name" value="CYTOCHROME P450"/>
    <property type="match status" value="1"/>
</dbReference>
<organism evidence="13 14">
    <name type="scientific">Marasmius crinis-equi</name>
    <dbReference type="NCBI Taxonomy" id="585013"/>
    <lineage>
        <taxon>Eukaryota</taxon>
        <taxon>Fungi</taxon>
        <taxon>Dikarya</taxon>
        <taxon>Basidiomycota</taxon>
        <taxon>Agaricomycotina</taxon>
        <taxon>Agaricomycetes</taxon>
        <taxon>Agaricomycetidae</taxon>
        <taxon>Agaricales</taxon>
        <taxon>Marasmiineae</taxon>
        <taxon>Marasmiaceae</taxon>
        <taxon>Marasmius</taxon>
    </lineage>
</organism>
<accession>A0ABR3FVE4</accession>
<evidence type="ECO:0008006" key="15">
    <source>
        <dbReference type="Google" id="ProtNLM"/>
    </source>
</evidence>
<comment type="subcellular location">
    <subcellularLocation>
        <location evidence="2">Membrane</location>
    </subcellularLocation>
</comment>
<dbReference type="Proteomes" id="UP001465976">
    <property type="component" value="Unassembled WGS sequence"/>
</dbReference>
<keyword evidence="5" id="KW-0349">Heme</keyword>
<evidence type="ECO:0000256" key="2">
    <source>
        <dbReference type="ARBA" id="ARBA00004370"/>
    </source>
</evidence>
<sequence>MSDWAPRSDRSRAIWGDDVNELKPERWLGKGILESTENGVKMPGIFSDIMTFLGGGRACPGMKFALLEIKVALSILIPHFKLEGASEEIDWRMGVTVVRYVKGKESKGPIAPMKVRLFVATVAPEEDQDLLEKPRLGSGDSNGQYDQHAQPINTNIYAIRLFSNAANTRTFITLY</sequence>
<evidence type="ECO:0000256" key="5">
    <source>
        <dbReference type="ARBA" id="ARBA00022617"/>
    </source>
</evidence>
<dbReference type="InterPro" id="IPR050121">
    <property type="entry name" value="Cytochrome_P450_monoxygenase"/>
</dbReference>
<evidence type="ECO:0000256" key="8">
    <source>
        <dbReference type="ARBA" id="ARBA00022989"/>
    </source>
</evidence>
<evidence type="ECO:0000256" key="1">
    <source>
        <dbReference type="ARBA" id="ARBA00001971"/>
    </source>
</evidence>
<keyword evidence="10" id="KW-0408">Iron</keyword>